<accession>A0A139XAK0</accession>
<dbReference type="PROSITE" id="PS00018">
    <property type="entry name" value="EF_HAND_1"/>
    <property type="match status" value="1"/>
</dbReference>
<dbReference type="Gene3D" id="3.40.50.1460">
    <property type="match status" value="1"/>
</dbReference>
<dbReference type="SUPFAM" id="SSF52129">
    <property type="entry name" value="Caspase-like"/>
    <property type="match status" value="1"/>
</dbReference>
<feature type="domain" description="Peptidase C14 caspase" evidence="1">
    <location>
        <begin position="19"/>
        <end position="247"/>
    </location>
</feature>
<protein>
    <recommendedName>
        <fullName evidence="1">Peptidase C14 caspase domain-containing protein</fullName>
    </recommendedName>
</protein>
<dbReference type="PANTHER" id="PTHR22576:SF37">
    <property type="entry name" value="MUCOSA-ASSOCIATED LYMPHOID TISSUE LYMPHOMA TRANSLOCATION PROTEIN 1"/>
    <property type="match status" value="1"/>
</dbReference>
<name>A0A139XAK0_9CYAN</name>
<dbReference type="NCBIfam" id="NF047832">
    <property type="entry name" value="caspase_w_EACC1"/>
    <property type="match status" value="1"/>
</dbReference>
<dbReference type="InterPro" id="IPR052039">
    <property type="entry name" value="Caspase-related_regulators"/>
</dbReference>
<dbReference type="STRING" id="128403.WA1_16655"/>
<comment type="caution">
    <text evidence="2">The sequence shown here is derived from an EMBL/GenBank/DDBJ whole genome shotgun (WGS) entry which is preliminary data.</text>
</comment>
<dbReference type="InterPro" id="IPR018247">
    <property type="entry name" value="EF_Hand_1_Ca_BS"/>
</dbReference>
<dbReference type="GO" id="GO:0004197">
    <property type="term" value="F:cysteine-type endopeptidase activity"/>
    <property type="evidence" value="ECO:0007669"/>
    <property type="project" value="InterPro"/>
</dbReference>
<organism evidence="2 3">
    <name type="scientific">Scytonema hofmannii PCC 7110</name>
    <dbReference type="NCBI Taxonomy" id="128403"/>
    <lineage>
        <taxon>Bacteria</taxon>
        <taxon>Bacillati</taxon>
        <taxon>Cyanobacteriota</taxon>
        <taxon>Cyanophyceae</taxon>
        <taxon>Nostocales</taxon>
        <taxon>Scytonemataceae</taxon>
        <taxon>Scytonema</taxon>
    </lineage>
</organism>
<sequence>MFQAARAICIIDVEIIMAKKVALLIGVSEYGQGLTPLHGAVKDVEAMQQVLQHQEMGNFDEVMSLLNPDPLAMMEAIESLFSGRAKDDLVLLFFSGHGIKDENFKLYFATGITRKSQTGELVKATAVPASFIHDMMNNSRSKQQVVILDCCFSGAFARGLSAKDDGSVTIKAILGGEGGAVLTSSTSTQLSFEQQGGDLSVYTRYLVEGIETGAADIDNDGVVSVNELHDYAKQKVQEAAPAMRPEIYTIKEGYKIRLAQAPTDNPKLKYRREVERYKSQGEISFVRRSILDELRDSLQLSPEDTEVIEMEVLKPYREYREKLQRYETVLSEALQRENPLRDNTRDDLKRLQQILGLRKEDVEPIEERILGNTSEREASDRLSPIQQTLTSQPQTVLPELNASIDISARPPGAQQGTQANDLRSASTLRKLLLLVIGVGITTTVTIATFKWGTPKLTSSESSSSNLTDIDILTQKPLTQEKCKRLRELYLHTNELYNRIPLEDGDIRIECKQKWNVVIPTG</sequence>
<proteinExistence type="predicted"/>
<dbReference type="EMBL" id="ANNX02000020">
    <property type="protein sequence ID" value="KYC41673.1"/>
    <property type="molecule type" value="Genomic_DNA"/>
</dbReference>
<dbReference type="AlphaFoldDB" id="A0A139XAK0"/>
<evidence type="ECO:0000313" key="3">
    <source>
        <dbReference type="Proteomes" id="UP000076925"/>
    </source>
</evidence>
<dbReference type="GO" id="GO:0006508">
    <property type="term" value="P:proteolysis"/>
    <property type="evidence" value="ECO:0007669"/>
    <property type="project" value="InterPro"/>
</dbReference>
<dbReference type="Pfam" id="PF00656">
    <property type="entry name" value="Peptidase_C14"/>
    <property type="match status" value="1"/>
</dbReference>
<gene>
    <name evidence="2" type="ORF">WA1_16655</name>
</gene>
<dbReference type="InterPro" id="IPR011600">
    <property type="entry name" value="Pept_C14_caspase"/>
</dbReference>
<dbReference type="InterPro" id="IPR029030">
    <property type="entry name" value="Caspase-like_dom_sf"/>
</dbReference>
<keyword evidence="3" id="KW-1185">Reference proteome</keyword>
<dbReference type="PANTHER" id="PTHR22576">
    <property type="entry name" value="MUCOSA ASSOCIATED LYMPHOID TISSUE LYMPHOMA TRANSLOCATION PROTEIN 1/PARACASPASE"/>
    <property type="match status" value="1"/>
</dbReference>
<evidence type="ECO:0000259" key="1">
    <source>
        <dbReference type="Pfam" id="PF00656"/>
    </source>
</evidence>
<dbReference type="Proteomes" id="UP000076925">
    <property type="component" value="Unassembled WGS sequence"/>
</dbReference>
<reference evidence="2 3" key="1">
    <citation type="journal article" date="2013" name="Genome Biol. Evol.">
        <title>Genomes of Stigonematalean cyanobacteria (subsection V) and the evolution of oxygenic photosynthesis from prokaryotes to plastids.</title>
        <authorList>
            <person name="Dagan T."/>
            <person name="Roettger M."/>
            <person name="Stucken K."/>
            <person name="Landan G."/>
            <person name="Koch R."/>
            <person name="Major P."/>
            <person name="Gould S.B."/>
            <person name="Goremykin V.V."/>
            <person name="Rippka R."/>
            <person name="Tandeau de Marsac N."/>
            <person name="Gugger M."/>
            <person name="Lockhart P.J."/>
            <person name="Allen J.F."/>
            <person name="Brune I."/>
            <person name="Maus I."/>
            <person name="Puhler A."/>
            <person name="Martin W.F."/>
        </authorList>
    </citation>
    <scope>NUCLEOTIDE SEQUENCE [LARGE SCALE GENOMIC DNA]</scope>
    <source>
        <strain evidence="2 3">PCC 7110</strain>
    </source>
</reference>
<evidence type="ECO:0000313" key="2">
    <source>
        <dbReference type="EMBL" id="KYC41673.1"/>
    </source>
</evidence>